<accession>A0ABR1GE68</accession>
<feature type="compositionally biased region" description="Basic and acidic residues" evidence="2">
    <location>
        <begin position="372"/>
        <end position="386"/>
    </location>
</feature>
<feature type="repeat" description="TPR" evidence="1">
    <location>
        <begin position="554"/>
        <end position="587"/>
    </location>
</feature>
<dbReference type="Pfam" id="PF13176">
    <property type="entry name" value="TPR_7"/>
    <property type="match status" value="1"/>
</dbReference>
<feature type="region of interest" description="Disordered" evidence="2">
    <location>
        <begin position="758"/>
        <end position="838"/>
    </location>
</feature>
<feature type="compositionally biased region" description="Basic residues" evidence="2">
    <location>
        <begin position="141"/>
        <end position="161"/>
    </location>
</feature>
<evidence type="ECO:0000256" key="1">
    <source>
        <dbReference type="PROSITE-ProRule" id="PRU00339"/>
    </source>
</evidence>
<dbReference type="Proteomes" id="UP001363151">
    <property type="component" value="Unassembled WGS sequence"/>
</dbReference>
<feature type="region of interest" description="Disordered" evidence="2">
    <location>
        <begin position="19"/>
        <end position="165"/>
    </location>
</feature>
<feature type="compositionally biased region" description="Gly residues" evidence="2">
    <location>
        <begin position="46"/>
        <end position="57"/>
    </location>
</feature>
<feature type="compositionally biased region" description="Gly residues" evidence="2">
    <location>
        <begin position="19"/>
        <end position="28"/>
    </location>
</feature>
<sequence>MNDDNDLYSDYDYDISIGGSGAPAGGPAFGNAPKTPGHQFRPASNLGGGLATRGGLGSSLASRAGATASRLGTAAGGGGEVRPMTSTSGAGFSTKQGGAAARGFDPLGQGRAQRRRWPSARTTRPRTRPASSRSRSTPSSRRPRPRPSRATTTRRSRRPRAGKRERALCKHREAHGLVDQINIDLTYAVCFNLTHAYHSARMHDEALHTYSLLVKNKQYPQSGRLRVNMGNIYYEQQKYQTAIKMYRMALDRAAKESEIPNFKGSYLGRFPLALDQIPNTGKHIRFKIFRNIGNAFVRLGQFGDAVQSYETIMGGDPDFHTGFNLILCYYALGDAEKMRRGFQKLISIPLASVDEDDDLEDLHPRSPSSPAKDGEAKGGDAKDDAKATATRDLARADGLRHELKRREKEAHGYMLTAARLIAPELKAPDDAMVGYRLIIDALKPDHELLASEMEIERALKYMRNKDFDKAIEALKAFEKKDQHLKAMAATNLSFIYFLEGDLRAAERYADLAYEQDRYNARALVNKGNCLTVKHEHETAKQFYLEAIGVEADCVEAIYNLGLVNLKMELWSEALQAFEKLHQIVPNNAEVIYQISALHEARGQLDIALKWYNILITRVPSDPGVLLRMGQICNRTDDEPQAFHFHLESYRHYPVSLDVISWLGVWYVKSEMYEKAIHFFERASQIQPKEVKWRLMVTSCYRRMGNYQRALELYEKVHAEHPENVECLRYLVAICKDLGHPHDQYQAKLSRLDRNAQATMNTAQPQGQLTRRAPGGARARARQRARAKFEAPSEPGPMAAPKARGIAGTGDPERPRTAVKRSEQPERTSTTTDVEDLAP</sequence>
<organism evidence="3 4">
    <name type="scientific">Aureococcus anophagefferens</name>
    <name type="common">Harmful bloom alga</name>
    <dbReference type="NCBI Taxonomy" id="44056"/>
    <lineage>
        <taxon>Eukaryota</taxon>
        <taxon>Sar</taxon>
        <taxon>Stramenopiles</taxon>
        <taxon>Ochrophyta</taxon>
        <taxon>Pelagophyceae</taxon>
        <taxon>Pelagomonadales</taxon>
        <taxon>Pelagomonadaceae</taxon>
        <taxon>Aureococcus</taxon>
    </lineage>
</organism>
<feature type="region of interest" description="Disordered" evidence="2">
    <location>
        <begin position="357"/>
        <end position="391"/>
    </location>
</feature>
<dbReference type="InterPro" id="IPR019734">
    <property type="entry name" value="TPR_rpt"/>
</dbReference>
<dbReference type="Gene3D" id="1.25.40.10">
    <property type="entry name" value="Tetratricopeptide repeat domain"/>
    <property type="match status" value="3"/>
</dbReference>
<dbReference type="EMBL" id="JBBJCI010000032">
    <property type="protein sequence ID" value="KAK7254101.1"/>
    <property type="molecule type" value="Genomic_DNA"/>
</dbReference>
<feature type="compositionally biased region" description="Basic residues" evidence="2">
    <location>
        <begin position="112"/>
        <end position="127"/>
    </location>
</feature>
<dbReference type="InterPro" id="IPR011990">
    <property type="entry name" value="TPR-like_helical_dom_sf"/>
</dbReference>
<reference evidence="3 4" key="1">
    <citation type="submission" date="2024-03" db="EMBL/GenBank/DDBJ databases">
        <title>Aureococcus anophagefferens CCMP1851 and Kratosvirus quantuckense: Draft genome of a second virus-susceptible host strain in the model system.</title>
        <authorList>
            <person name="Chase E."/>
            <person name="Truchon A.R."/>
            <person name="Schepens W."/>
            <person name="Wilhelm S.W."/>
        </authorList>
    </citation>
    <scope>NUCLEOTIDE SEQUENCE [LARGE SCALE GENOMIC DNA]</scope>
    <source>
        <strain evidence="3 4">CCMP1851</strain>
    </source>
</reference>
<feature type="repeat" description="TPR" evidence="1">
    <location>
        <begin position="223"/>
        <end position="256"/>
    </location>
</feature>
<feature type="compositionally biased region" description="Low complexity" evidence="2">
    <location>
        <begin position="128"/>
        <end position="140"/>
    </location>
</feature>
<name>A0ABR1GE68_AURAN</name>
<feature type="repeat" description="TPR" evidence="1">
    <location>
        <begin position="656"/>
        <end position="689"/>
    </location>
</feature>
<feature type="compositionally biased region" description="Polar residues" evidence="2">
    <location>
        <begin position="758"/>
        <end position="768"/>
    </location>
</feature>
<dbReference type="PANTHER" id="PTHR44117:SF1">
    <property type="entry name" value="INTRAFLAGELLAR TRANSPORT PROTEIN 88 HOMOLOG"/>
    <property type="match status" value="1"/>
</dbReference>
<evidence type="ECO:0000256" key="2">
    <source>
        <dbReference type="SAM" id="MobiDB-lite"/>
    </source>
</evidence>
<dbReference type="Pfam" id="PF12895">
    <property type="entry name" value="ANAPC3"/>
    <property type="match status" value="1"/>
</dbReference>
<gene>
    <name evidence="3" type="primary">IFT88</name>
    <name evidence="3" type="ORF">SO694_00008253</name>
</gene>
<dbReference type="SMART" id="SM00028">
    <property type="entry name" value="TPR"/>
    <property type="match status" value="10"/>
</dbReference>
<feature type="repeat" description="TPR" evidence="1">
    <location>
        <begin position="286"/>
        <end position="319"/>
    </location>
</feature>
<dbReference type="PANTHER" id="PTHR44117">
    <property type="entry name" value="INTRAFLAGELLAR TRANSPORT PROTEIN 88 HOMOLOG"/>
    <property type="match status" value="1"/>
</dbReference>
<evidence type="ECO:0000313" key="4">
    <source>
        <dbReference type="Proteomes" id="UP001363151"/>
    </source>
</evidence>
<keyword evidence="4" id="KW-1185">Reference proteome</keyword>
<dbReference type="SUPFAM" id="SSF48452">
    <property type="entry name" value="TPR-like"/>
    <property type="match status" value="2"/>
</dbReference>
<comment type="caution">
    <text evidence="3">The sequence shown here is derived from an EMBL/GenBank/DDBJ whole genome shotgun (WGS) entry which is preliminary data.</text>
</comment>
<feature type="compositionally biased region" description="Basic and acidic residues" evidence="2">
    <location>
        <begin position="810"/>
        <end position="825"/>
    </location>
</feature>
<feature type="compositionally biased region" description="Polar residues" evidence="2">
    <location>
        <begin position="84"/>
        <end position="96"/>
    </location>
</feature>
<proteinExistence type="predicted"/>
<dbReference type="PROSITE" id="PS50005">
    <property type="entry name" value="TPR"/>
    <property type="match status" value="5"/>
</dbReference>
<feature type="repeat" description="TPR" evidence="1">
    <location>
        <begin position="690"/>
        <end position="723"/>
    </location>
</feature>
<keyword evidence="1" id="KW-0802">TPR repeat</keyword>
<evidence type="ECO:0000313" key="3">
    <source>
        <dbReference type="EMBL" id="KAK7254101.1"/>
    </source>
</evidence>
<protein>
    <submittedName>
        <fullName evidence="3">Intraflagellar transport-like protein</fullName>
    </submittedName>
</protein>
<feature type="compositionally biased region" description="Low complexity" evidence="2">
    <location>
        <begin position="58"/>
        <end position="72"/>
    </location>
</feature>